<dbReference type="PANTHER" id="PTHR32487">
    <property type="entry name" value="3-OXO-DELTA(4,5)-STEROID 5-BETA-REDUCTASE"/>
    <property type="match status" value="1"/>
</dbReference>
<organism evidence="2 3">
    <name type="scientific">Exophiala xenobiotica</name>
    <dbReference type="NCBI Taxonomy" id="348802"/>
    <lineage>
        <taxon>Eukaryota</taxon>
        <taxon>Fungi</taxon>
        <taxon>Dikarya</taxon>
        <taxon>Ascomycota</taxon>
        <taxon>Pezizomycotina</taxon>
        <taxon>Eurotiomycetes</taxon>
        <taxon>Chaetothyriomycetidae</taxon>
        <taxon>Chaetothyriales</taxon>
        <taxon>Herpotrichiellaceae</taxon>
        <taxon>Exophiala</taxon>
    </lineage>
</organism>
<proteinExistence type="predicted"/>
<dbReference type="Proteomes" id="UP000054342">
    <property type="component" value="Unassembled WGS sequence"/>
</dbReference>
<sequence length="423" mass="47802">MAHAASKTHQVRSEGIFHGLPFIDAARKNLRAIIVGASGQSGQPVVDVLSSSPDRWEKVYALSRRPPKTEAKNVEHVAVDLLWEPEQIAGALRKHQVQADYIFYFGYVQVARQGVDSAVFGDANDLAEINGRLFESFLLALDQADVHPKRIVLQTGGKNYGVHQGHVNVPLTEDSPRVELEPNFYYTQEDLLVKYAKTHPGVSYNVTMPQWILAAVAGTDMTIFYPLAVYASIQRKLKQPLQYPGDLVSWDNNHPISTGVILGTFYEWLVLTDDTAGESFNITDGSEFTFSKLWPILASWFGLEWLPPQENGSYHEVELPYVPRGYGPKGKLRSTFSFIDWAKEPATRQAWAELKQEHELNTEPLQDPEKTFAFLQFALELTWSWSTSLNKARKFGWHGHVDSIESIHAVFKKFTELKMLPPF</sequence>
<dbReference type="Pfam" id="PF22917">
    <property type="entry name" value="PRISE"/>
    <property type="match status" value="1"/>
</dbReference>
<reference evidence="2 3" key="1">
    <citation type="submission" date="2015-01" db="EMBL/GenBank/DDBJ databases">
        <title>The Genome Sequence of Exophiala xenobiotica CBS118157.</title>
        <authorList>
            <consortium name="The Broad Institute Genomics Platform"/>
            <person name="Cuomo C."/>
            <person name="de Hoog S."/>
            <person name="Gorbushina A."/>
            <person name="Stielow B."/>
            <person name="Teixiera M."/>
            <person name="Abouelleil A."/>
            <person name="Chapman S.B."/>
            <person name="Priest M."/>
            <person name="Young S.K."/>
            <person name="Wortman J."/>
            <person name="Nusbaum C."/>
            <person name="Birren B."/>
        </authorList>
    </citation>
    <scope>NUCLEOTIDE SEQUENCE [LARGE SCALE GENOMIC DNA]</scope>
    <source>
        <strain evidence="2 3">CBS 118157</strain>
    </source>
</reference>
<dbReference type="RefSeq" id="XP_013320010.1">
    <property type="nucleotide sequence ID" value="XM_013464556.1"/>
</dbReference>
<keyword evidence="3" id="KW-1185">Reference proteome</keyword>
<dbReference type="GeneID" id="25325783"/>
<dbReference type="PANTHER" id="PTHR32487:SF29">
    <property type="entry name" value="NAD-DEPENDENT EPIMERASE_DEHYDRATASE DOMAIN-CONTAINING PROTEIN"/>
    <property type="match status" value="1"/>
</dbReference>
<dbReference type="InterPro" id="IPR055222">
    <property type="entry name" value="PRISE-like_Rossmann-fold"/>
</dbReference>
<evidence type="ECO:0000259" key="1">
    <source>
        <dbReference type="Pfam" id="PF22917"/>
    </source>
</evidence>
<gene>
    <name evidence="2" type="ORF">PV05_03875</name>
</gene>
<protein>
    <recommendedName>
        <fullName evidence="1">PRISE-like Rossmann-fold domain-containing protein</fullName>
    </recommendedName>
</protein>
<evidence type="ECO:0000313" key="3">
    <source>
        <dbReference type="Proteomes" id="UP000054342"/>
    </source>
</evidence>
<dbReference type="InterPro" id="IPR036291">
    <property type="entry name" value="NAD(P)-bd_dom_sf"/>
</dbReference>
<dbReference type="AlphaFoldDB" id="A0A0D2C3M3"/>
<dbReference type="OrthoDB" id="1731983at2759"/>
<dbReference type="HOGENOM" id="CLU_030125_1_1_1"/>
<dbReference type="Gene3D" id="3.40.50.720">
    <property type="entry name" value="NAD(P)-binding Rossmann-like Domain"/>
    <property type="match status" value="1"/>
</dbReference>
<dbReference type="SUPFAM" id="SSF51735">
    <property type="entry name" value="NAD(P)-binding Rossmann-fold domains"/>
    <property type="match status" value="1"/>
</dbReference>
<evidence type="ECO:0000313" key="2">
    <source>
        <dbReference type="EMBL" id="KIW59426.1"/>
    </source>
</evidence>
<dbReference type="STRING" id="348802.A0A0D2C3M3"/>
<feature type="domain" description="PRISE-like Rossmann-fold" evidence="1">
    <location>
        <begin position="32"/>
        <end position="313"/>
    </location>
</feature>
<dbReference type="CDD" id="cd08948">
    <property type="entry name" value="5beta-POR_like_SDR_a"/>
    <property type="match status" value="1"/>
</dbReference>
<accession>A0A0D2C3M3</accession>
<dbReference type="EMBL" id="KN847318">
    <property type="protein sequence ID" value="KIW59426.1"/>
    <property type="molecule type" value="Genomic_DNA"/>
</dbReference>
<name>A0A0D2C3M3_9EURO</name>